<organism evidence="2 3">
    <name type="scientific">Flavobacterium piscis</name>
    <dbReference type="NCBI Taxonomy" id="1114874"/>
    <lineage>
        <taxon>Bacteria</taxon>
        <taxon>Pseudomonadati</taxon>
        <taxon>Bacteroidota</taxon>
        <taxon>Flavobacteriia</taxon>
        <taxon>Flavobacteriales</taxon>
        <taxon>Flavobacteriaceae</taxon>
        <taxon>Flavobacterium</taxon>
    </lineage>
</organism>
<evidence type="ECO:0000259" key="1">
    <source>
        <dbReference type="SMART" id="SM00829"/>
    </source>
</evidence>
<gene>
    <name evidence="2" type="ORF">J2W48_001065</name>
</gene>
<accession>A0ABU1Y4H7</accession>
<proteinExistence type="predicted"/>
<dbReference type="Gene3D" id="3.40.50.720">
    <property type="entry name" value="NAD(P)-binding Rossmann-like Domain"/>
    <property type="match status" value="1"/>
</dbReference>
<dbReference type="PANTHER" id="PTHR11695:SF294">
    <property type="entry name" value="RETICULON-4-INTERACTING PROTEIN 1, MITOCHONDRIAL"/>
    <property type="match status" value="1"/>
</dbReference>
<dbReference type="Pfam" id="PF08240">
    <property type="entry name" value="ADH_N"/>
    <property type="match status" value="1"/>
</dbReference>
<dbReference type="InterPro" id="IPR020843">
    <property type="entry name" value="ER"/>
</dbReference>
<dbReference type="Gene3D" id="3.90.180.10">
    <property type="entry name" value="Medium-chain alcohol dehydrogenases, catalytic domain"/>
    <property type="match status" value="1"/>
</dbReference>
<sequence>MKAFIVERYGKKEKLHLTDWAEPTVNENEVLVQINAAAINLSDTLLKNGDFKIFLPYKTPFVNGQDMAGVVTKVGAKVAKFKVGDEVYARPSDYKIGTFAEYIAVNENDLALKPKNLSMEESASIPVVGLTSWQVLVKIAKLKKGQKVFIQAGSGGVGTFAIQLAKHIGAYVATTTSTTNIELVKSLGADLVIDYKKEDFANILKDYDVVLHSNKDAKVLENSLKILKQGGTLVSLTGPPTAEFAKEIGLGWHLQMLTNLLSFSARRKAKKLNVNFKFLFMRPEGKQLSEITALIEAGKIRPIIDKVFPFEQTNEAMSYVETGRAKGKVVVKVK</sequence>
<dbReference type="EMBL" id="JAVDWQ010000002">
    <property type="protein sequence ID" value="MDR7209135.1"/>
    <property type="molecule type" value="Genomic_DNA"/>
</dbReference>
<evidence type="ECO:0000313" key="2">
    <source>
        <dbReference type="EMBL" id="MDR7209135.1"/>
    </source>
</evidence>
<dbReference type="PANTHER" id="PTHR11695">
    <property type="entry name" value="ALCOHOL DEHYDROGENASE RELATED"/>
    <property type="match status" value="1"/>
</dbReference>
<comment type="caution">
    <text evidence="2">The sequence shown here is derived from an EMBL/GenBank/DDBJ whole genome shotgun (WGS) entry which is preliminary data.</text>
</comment>
<evidence type="ECO:0000313" key="3">
    <source>
        <dbReference type="Proteomes" id="UP001269081"/>
    </source>
</evidence>
<dbReference type="Pfam" id="PF13602">
    <property type="entry name" value="ADH_zinc_N_2"/>
    <property type="match status" value="1"/>
</dbReference>
<dbReference type="InterPro" id="IPR011032">
    <property type="entry name" value="GroES-like_sf"/>
</dbReference>
<name>A0ABU1Y4H7_9FLAO</name>
<dbReference type="SUPFAM" id="SSF51735">
    <property type="entry name" value="NAD(P)-binding Rossmann-fold domains"/>
    <property type="match status" value="1"/>
</dbReference>
<feature type="domain" description="Enoyl reductase (ER)" evidence="1">
    <location>
        <begin position="10"/>
        <end position="331"/>
    </location>
</feature>
<protein>
    <submittedName>
        <fullName evidence="2">NADPH:quinone reductase-like Zn-dependent oxidoreductase</fullName>
    </submittedName>
</protein>
<reference evidence="2 3" key="1">
    <citation type="submission" date="2023-07" db="EMBL/GenBank/DDBJ databases">
        <title>Sorghum-associated microbial communities from plants grown in Nebraska, USA.</title>
        <authorList>
            <person name="Schachtman D."/>
        </authorList>
    </citation>
    <scope>NUCLEOTIDE SEQUENCE [LARGE SCALE GENOMIC DNA]</scope>
    <source>
        <strain evidence="2 3">4129</strain>
    </source>
</reference>
<dbReference type="SMART" id="SM00829">
    <property type="entry name" value="PKS_ER"/>
    <property type="match status" value="1"/>
</dbReference>
<dbReference type="SUPFAM" id="SSF50129">
    <property type="entry name" value="GroES-like"/>
    <property type="match status" value="1"/>
</dbReference>
<dbReference type="RefSeq" id="WP_310279068.1">
    <property type="nucleotide sequence ID" value="NZ_JAVDWQ010000002.1"/>
</dbReference>
<dbReference type="InterPro" id="IPR050700">
    <property type="entry name" value="YIM1/Zinc_Alcohol_DH_Fams"/>
</dbReference>
<dbReference type="InterPro" id="IPR036291">
    <property type="entry name" value="NAD(P)-bd_dom_sf"/>
</dbReference>
<dbReference type="InterPro" id="IPR013154">
    <property type="entry name" value="ADH-like_N"/>
</dbReference>
<dbReference type="Proteomes" id="UP001269081">
    <property type="component" value="Unassembled WGS sequence"/>
</dbReference>
<dbReference type="CDD" id="cd05289">
    <property type="entry name" value="MDR_like_2"/>
    <property type="match status" value="1"/>
</dbReference>
<keyword evidence="3" id="KW-1185">Reference proteome</keyword>